<accession>A0ABW1KXZ1</accession>
<dbReference type="Gene3D" id="1.10.10.10">
    <property type="entry name" value="Winged helix-like DNA-binding domain superfamily/Winged helix DNA-binding domain"/>
    <property type="match status" value="1"/>
</dbReference>
<sequence length="180" mass="20487">MRKGSREMNGRDNRIDRNPGYLVNDVARLLRREFDRRVKHIGLTRAQWFVLAHLYRNDGRTQRALADELDMEPAPLGRLIDRLEENGWVRRAPAPADRRANLIHLTDKILPLVEDMRAAADNLYKDAFKGLSAKRVEEFIEALTIAKSNLVEIGAALVGDSFGGVEPLHRVQRKIAKNKG</sequence>
<dbReference type="SUPFAM" id="SSF46785">
    <property type="entry name" value="Winged helix' DNA-binding domain"/>
    <property type="match status" value="1"/>
</dbReference>
<proteinExistence type="predicted"/>
<feature type="domain" description="HTH marR-type" evidence="4">
    <location>
        <begin position="1"/>
        <end position="148"/>
    </location>
</feature>
<evidence type="ECO:0000313" key="6">
    <source>
        <dbReference type="Proteomes" id="UP001596116"/>
    </source>
</evidence>
<name>A0ABW1KXZ1_9PROT</name>
<evidence type="ECO:0000259" key="4">
    <source>
        <dbReference type="PROSITE" id="PS50995"/>
    </source>
</evidence>
<evidence type="ECO:0000313" key="5">
    <source>
        <dbReference type="EMBL" id="MFC6035442.1"/>
    </source>
</evidence>
<dbReference type="InterPro" id="IPR039422">
    <property type="entry name" value="MarR/SlyA-like"/>
</dbReference>
<dbReference type="InterPro" id="IPR036388">
    <property type="entry name" value="WH-like_DNA-bd_sf"/>
</dbReference>
<evidence type="ECO:0000256" key="2">
    <source>
        <dbReference type="ARBA" id="ARBA00023125"/>
    </source>
</evidence>
<dbReference type="RefSeq" id="WP_379879236.1">
    <property type="nucleotide sequence ID" value="NZ_JBHPON010000001.1"/>
</dbReference>
<dbReference type="Pfam" id="PF12802">
    <property type="entry name" value="MarR_2"/>
    <property type="match status" value="1"/>
</dbReference>
<dbReference type="InterPro" id="IPR036390">
    <property type="entry name" value="WH_DNA-bd_sf"/>
</dbReference>
<keyword evidence="3" id="KW-0804">Transcription</keyword>
<dbReference type="EMBL" id="JBHPON010000001">
    <property type="protein sequence ID" value="MFC6035442.1"/>
    <property type="molecule type" value="Genomic_DNA"/>
</dbReference>
<evidence type="ECO:0000256" key="1">
    <source>
        <dbReference type="ARBA" id="ARBA00023015"/>
    </source>
</evidence>
<organism evidence="5 6">
    <name type="scientific">Hyphococcus aureus</name>
    <dbReference type="NCBI Taxonomy" id="2666033"/>
    <lineage>
        <taxon>Bacteria</taxon>
        <taxon>Pseudomonadati</taxon>
        <taxon>Pseudomonadota</taxon>
        <taxon>Alphaproteobacteria</taxon>
        <taxon>Parvularculales</taxon>
        <taxon>Parvularculaceae</taxon>
        <taxon>Hyphococcus</taxon>
    </lineage>
</organism>
<dbReference type="PANTHER" id="PTHR33164">
    <property type="entry name" value="TRANSCRIPTIONAL REGULATOR, MARR FAMILY"/>
    <property type="match status" value="1"/>
</dbReference>
<evidence type="ECO:0000256" key="3">
    <source>
        <dbReference type="ARBA" id="ARBA00023163"/>
    </source>
</evidence>
<dbReference type="PRINTS" id="PR00598">
    <property type="entry name" value="HTHMARR"/>
</dbReference>
<dbReference type="PROSITE" id="PS50995">
    <property type="entry name" value="HTH_MARR_2"/>
    <property type="match status" value="1"/>
</dbReference>
<dbReference type="InterPro" id="IPR000835">
    <property type="entry name" value="HTH_MarR-typ"/>
</dbReference>
<dbReference type="Proteomes" id="UP001596116">
    <property type="component" value="Unassembled WGS sequence"/>
</dbReference>
<dbReference type="SMART" id="SM00347">
    <property type="entry name" value="HTH_MARR"/>
    <property type="match status" value="1"/>
</dbReference>
<protein>
    <submittedName>
        <fullName evidence="5">MarR family winged helix-turn-helix transcriptional regulator</fullName>
    </submittedName>
</protein>
<keyword evidence="2" id="KW-0238">DNA-binding</keyword>
<keyword evidence="6" id="KW-1185">Reference proteome</keyword>
<comment type="caution">
    <text evidence="5">The sequence shown here is derived from an EMBL/GenBank/DDBJ whole genome shotgun (WGS) entry which is preliminary data.</text>
</comment>
<dbReference type="PANTHER" id="PTHR33164:SF64">
    <property type="entry name" value="TRANSCRIPTIONAL REGULATOR SLYA"/>
    <property type="match status" value="1"/>
</dbReference>
<gene>
    <name evidence="5" type="ORF">ACFMB1_07800</name>
</gene>
<reference evidence="5 6" key="1">
    <citation type="submission" date="2024-09" db="EMBL/GenBank/DDBJ databases">
        <authorList>
            <person name="Zhang Z.-H."/>
        </authorList>
    </citation>
    <scope>NUCLEOTIDE SEQUENCE [LARGE SCALE GENOMIC DNA]</scope>
    <source>
        <strain evidence="5 6">HHTR114</strain>
    </source>
</reference>
<keyword evidence="1" id="KW-0805">Transcription regulation</keyword>